<gene>
    <name evidence="3" type="ORF">ACFFJG_01420</name>
</gene>
<dbReference type="Gene3D" id="3.90.1200.10">
    <property type="match status" value="1"/>
</dbReference>
<name>A0ABV6DWL8_9ACTN</name>
<feature type="region of interest" description="Disordered" evidence="1">
    <location>
        <begin position="1"/>
        <end position="21"/>
    </location>
</feature>
<accession>A0ABV6DWL8</accession>
<reference evidence="3 4" key="1">
    <citation type="submission" date="2024-09" db="EMBL/GenBank/DDBJ databases">
        <authorList>
            <person name="Sun Q."/>
            <person name="Mori K."/>
        </authorList>
    </citation>
    <scope>NUCLEOTIDE SEQUENCE [LARGE SCALE GENOMIC DNA]</scope>
    <source>
        <strain evidence="3 4">CCM 8654</strain>
    </source>
</reference>
<evidence type="ECO:0000313" key="3">
    <source>
        <dbReference type="EMBL" id="MFC0221124.1"/>
    </source>
</evidence>
<evidence type="ECO:0000256" key="1">
    <source>
        <dbReference type="SAM" id="MobiDB-lite"/>
    </source>
</evidence>
<keyword evidence="4" id="KW-1185">Reference proteome</keyword>
<sequence length="254" mass="28259">MDEDPVDDPRPVTIEDGVVTRPAGPWSPTVHDFLRHLRARGLTCVPEPLGVADGMERLVHIEGDSGGDGWRHQHSEAGLRSAAALLRRIHDASLDWSPPPDGVLQEPVAVVGEGEAVWCHGDVGPWNMVWHDGEAVALIDWDFLHRAPRVDDVAYALQWFAPARDDELALTWHHFPEVPDRAARVHSFLDAYGDLPPFDVPEVVARRMEATMALELRIARAGVEPQRTWVAEGSQERAAAGVRWVRDHAELLRP</sequence>
<feature type="domain" description="Aminoglycoside phosphotransferase" evidence="2">
    <location>
        <begin position="113"/>
        <end position="180"/>
    </location>
</feature>
<dbReference type="RefSeq" id="WP_378516830.1">
    <property type="nucleotide sequence ID" value="NZ_CBCSDI010000003.1"/>
</dbReference>
<dbReference type="Pfam" id="PF01636">
    <property type="entry name" value="APH"/>
    <property type="match status" value="2"/>
</dbReference>
<dbReference type="EMBL" id="JBHLXH010000001">
    <property type="protein sequence ID" value="MFC0221124.1"/>
    <property type="molecule type" value="Genomic_DNA"/>
</dbReference>
<organism evidence="3 4">
    <name type="scientific">Nocardioides zeicaulis</name>
    <dbReference type="NCBI Taxonomy" id="1776857"/>
    <lineage>
        <taxon>Bacteria</taxon>
        <taxon>Bacillati</taxon>
        <taxon>Actinomycetota</taxon>
        <taxon>Actinomycetes</taxon>
        <taxon>Propionibacteriales</taxon>
        <taxon>Nocardioidaceae</taxon>
        <taxon>Nocardioides</taxon>
    </lineage>
</organism>
<dbReference type="InterPro" id="IPR002575">
    <property type="entry name" value="Aminoglycoside_PTrfase"/>
</dbReference>
<proteinExistence type="predicted"/>
<evidence type="ECO:0000259" key="2">
    <source>
        <dbReference type="Pfam" id="PF01636"/>
    </source>
</evidence>
<dbReference type="InterPro" id="IPR011009">
    <property type="entry name" value="Kinase-like_dom_sf"/>
</dbReference>
<feature type="domain" description="Aminoglycoside phosphotransferase" evidence="2">
    <location>
        <begin position="30"/>
        <end position="100"/>
    </location>
</feature>
<dbReference type="Proteomes" id="UP001589698">
    <property type="component" value="Unassembled WGS sequence"/>
</dbReference>
<evidence type="ECO:0000313" key="4">
    <source>
        <dbReference type="Proteomes" id="UP001589698"/>
    </source>
</evidence>
<protein>
    <submittedName>
        <fullName evidence="3">Phosphotransferase enzyme family protein</fullName>
    </submittedName>
</protein>
<comment type="caution">
    <text evidence="3">The sequence shown here is derived from an EMBL/GenBank/DDBJ whole genome shotgun (WGS) entry which is preliminary data.</text>
</comment>
<dbReference type="SUPFAM" id="SSF56112">
    <property type="entry name" value="Protein kinase-like (PK-like)"/>
    <property type="match status" value="1"/>
</dbReference>